<accession>A0A8J3QL22</accession>
<proteinExistence type="predicted"/>
<organism evidence="3 4">
    <name type="scientific">Rugosimonospora africana</name>
    <dbReference type="NCBI Taxonomy" id="556532"/>
    <lineage>
        <taxon>Bacteria</taxon>
        <taxon>Bacillati</taxon>
        <taxon>Actinomycetota</taxon>
        <taxon>Actinomycetes</taxon>
        <taxon>Micromonosporales</taxon>
        <taxon>Micromonosporaceae</taxon>
        <taxon>Rugosimonospora</taxon>
    </lineage>
</organism>
<dbReference type="Gene3D" id="3.40.50.720">
    <property type="entry name" value="NAD(P)-binding Rossmann-like Domain"/>
    <property type="match status" value="1"/>
</dbReference>
<dbReference type="EMBL" id="BONZ01000012">
    <property type="protein sequence ID" value="GIH12945.1"/>
    <property type="molecule type" value="Genomic_DNA"/>
</dbReference>
<dbReference type="RefSeq" id="WP_203916638.1">
    <property type="nucleotide sequence ID" value="NZ_BONZ01000012.1"/>
</dbReference>
<dbReference type="PANTHER" id="PTHR14239">
    <property type="entry name" value="DUDULIN-RELATED"/>
    <property type="match status" value="1"/>
</dbReference>
<dbReference type="AlphaFoldDB" id="A0A8J3QL22"/>
<dbReference type="Pfam" id="PF03807">
    <property type="entry name" value="F420_oxidored"/>
    <property type="match status" value="1"/>
</dbReference>
<dbReference type="InterPro" id="IPR036291">
    <property type="entry name" value="NAD(P)-bd_dom_sf"/>
</dbReference>
<dbReference type="GO" id="GO:0016491">
    <property type="term" value="F:oxidoreductase activity"/>
    <property type="evidence" value="ECO:0007669"/>
    <property type="project" value="UniProtKB-KW"/>
</dbReference>
<name>A0A8J3QL22_9ACTN</name>
<dbReference type="InterPro" id="IPR028939">
    <property type="entry name" value="P5C_Rdtase_cat_N"/>
</dbReference>
<comment type="caution">
    <text evidence="3">The sequence shown here is derived from an EMBL/GenBank/DDBJ whole genome shotgun (WGS) entry which is preliminary data.</text>
</comment>
<reference evidence="3" key="1">
    <citation type="submission" date="2021-01" db="EMBL/GenBank/DDBJ databases">
        <title>Whole genome shotgun sequence of Rugosimonospora africana NBRC 104875.</title>
        <authorList>
            <person name="Komaki H."/>
            <person name="Tamura T."/>
        </authorList>
    </citation>
    <scope>NUCLEOTIDE SEQUENCE</scope>
    <source>
        <strain evidence="3">NBRC 104875</strain>
    </source>
</reference>
<sequence length="207" mass="22065">MRIGIIGAGHIGSTLAKYFVSAGHLVAIANSRGPETLRDLEADLGYNAEATTAPGAGRFGEVAVVSVPFGRYTEIPVAELAGKTVVDTMNYHPQRDGVYPQLDSDDTTSSELLQRHLSSSHVVKAFNTTPFDKLRDFPRTGGEALLYGVPVAGDDDAAKRCAFDLIEEMGFQPVDTGSLAEGGRKQQPDSSVFGVVLPAEELRARLS</sequence>
<dbReference type="Proteomes" id="UP000642748">
    <property type="component" value="Unassembled WGS sequence"/>
</dbReference>
<evidence type="ECO:0000259" key="2">
    <source>
        <dbReference type="Pfam" id="PF03807"/>
    </source>
</evidence>
<protein>
    <submittedName>
        <fullName evidence="3">NADP oxidoreductase</fullName>
    </submittedName>
</protein>
<feature type="domain" description="Pyrroline-5-carboxylate reductase catalytic N-terminal" evidence="2">
    <location>
        <begin position="2"/>
        <end position="91"/>
    </location>
</feature>
<keyword evidence="1" id="KW-0560">Oxidoreductase</keyword>
<evidence type="ECO:0000256" key="1">
    <source>
        <dbReference type="ARBA" id="ARBA00023002"/>
    </source>
</evidence>
<dbReference type="InterPro" id="IPR051267">
    <property type="entry name" value="STEAP_metalloreductase"/>
</dbReference>
<evidence type="ECO:0000313" key="4">
    <source>
        <dbReference type="Proteomes" id="UP000642748"/>
    </source>
</evidence>
<evidence type="ECO:0000313" key="3">
    <source>
        <dbReference type="EMBL" id="GIH12945.1"/>
    </source>
</evidence>
<dbReference type="SUPFAM" id="SSF51735">
    <property type="entry name" value="NAD(P)-binding Rossmann-fold domains"/>
    <property type="match status" value="1"/>
</dbReference>
<gene>
    <name evidence="3" type="ORF">Raf01_11170</name>
</gene>
<keyword evidence="4" id="KW-1185">Reference proteome</keyword>